<evidence type="ECO:0000313" key="2">
    <source>
        <dbReference type="Proteomes" id="UP000887578"/>
    </source>
</evidence>
<dbReference type="AlphaFoldDB" id="A0A914QKM2"/>
<keyword evidence="2" id="KW-1185">Reference proteome</keyword>
<proteinExistence type="predicted"/>
<name>A0A914QKM2_9BILA</name>
<dbReference type="Proteomes" id="UP000887578">
    <property type="component" value="Unplaced"/>
</dbReference>
<evidence type="ECO:0000256" key="1">
    <source>
        <dbReference type="SAM" id="Coils"/>
    </source>
</evidence>
<feature type="coiled-coil region" evidence="1">
    <location>
        <begin position="34"/>
        <end position="104"/>
    </location>
</feature>
<dbReference type="WBParaSite" id="PDA_v2.g3755.t1">
    <property type="protein sequence ID" value="PDA_v2.g3755.t1"/>
    <property type="gene ID" value="PDA_v2.g3755"/>
</dbReference>
<protein>
    <submittedName>
        <fullName evidence="3">Uncharacterized protein</fullName>
    </submittedName>
</protein>
<organism evidence="2 3">
    <name type="scientific">Panagrolaimus davidi</name>
    <dbReference type="NCBI Taxonomy" id="227884"/>
    <lineage>
        <taxon>Eukaryota</taxon>
        <taxon>Metazoa</taxon>
        <taxon>Ecdysozoa</taxon>
        <taxon>Nematoda</taxon>
        <taxon>Chromadorea</taxon>
        <taxon>Rhabditida</taxon>
        <taxon>Tylenchina</taxon>
        <taxon>Panagrolaimomorpha</taxon>
        <taxon>Panagrolaimoidea</taxon>
        <taxon>Panagrolaimidae</taxon>
        <taxon>Panagrolaimus</taxon>
    </lineage>
</organism>
<reference evidence="3" key="1">
    <citation type="submission" date="2022-11" db="UniProtKB">
        <authorList>
            <consortium name="WormBaseParasite"/>
        </authorList>
    </citation>
    <scope>IDENTIFICATION</scope>
</reference>
<keyword evidence="1" id="KW-0175">Coiled coil</keyword>
<sequence length="421" mass="49350">MADDIIKWYELDKSRSKTTIDKLSNEVTLSNQACKDVIQKIAESQKAIKQKETDLEQILSKMVLDGEIKTKDFEEKIEQMKIAQNEMEKKIKEFEQKEAESKVQIDTKSFQVEVLKLNVKEKDDKINYLKQKLQQTNLLPQAQNGHDRQRIVQLEAKMAEYEAKIAQMNREKDELRAKIQQLPEENAELLDPAQTCHLADVIVNGEIDYERLNGKVLLVDSLYYRYGKWSVSNPEHKNWIDISFENSGFQISPHELYVANHQNISSVLDRMICNNIAELTLIRISIPFFDYMKLTENKIFYLELHEVIVNDENGINVGIDKLWKEVKNVEILEHKFNDGEAMSEIAQKLAELEPFPNLNWLVLKNVQDGFDLRAFYQFLMKNTKVACIFYCSRTSFKQMKEAQKEMPRLPTGRYFEIDEYQ</sequence>
<evidence type="ECO:0000313" key="3">
    <source>
        <dbReference type="WBParaSite" id="PDA_v2.g3755.t1"/>
    </source>
</evidence>
<accession>A0A914QKM2</accession>
<feature type="coiled-coil region" evidence="1">
    <location>
        <begin position="144"/>
        <end position="185"/>
    </location>
</feature>